<evidence type="ECO:0000313" key="3">
    <source>
        <dbReference type="Proteomes" id="UP000192907"/>
    </source>
</evidence>
<evidence type="ECO:0000256" key="1">
    <source>
        <dbReference type="SAM" id="Phobius"/>
    </source>
</evidence>
<accession>A0A1Y6BLA3</accession>
<keyword evidence="1" id="KW-0812">Transmembrane</keyword>
<reference evidence="3" key="1">
    <citation type="submission" date="2017-04" db="EMBL/GenBank/DDBJ databases">
        <authorList>
            <person name="Varghese N."/>
            <person name="Submissions S."/>
        </authorList>
    </citation>
    <scope>NUCLEOTIDE SEQUENCE [LARGE SCALE GENOMIC DNA]</scope>
    <source>
        <strain evidence="3">RKEM611</strain>
    </source>
</reference>
<dbReference type="Proteomes" id="UP000192907">
    <property type="component" value="Unassembled WGS sequence"/>
</dbReference>
<dbReference type="RefSeq" id="WP_132318098.1">
    <property type="nucleotide sequence ID" value="NZ_FWZT01000006.1"/>
</dbReference>
<dbReference type="Pfam" id="PF20398">
    <property type="entry name" value="DUF6691"/>
    <property type="match status" value="1"/>
</dbReference>
<dbReference type="AlphaFoldDB" id="A0A1Y6BLA3"/>
<name>A0A1Y6BLA3_9BACT</name>
<dbReference type="OrthoDB" id="9790409at2"/>
<keyword evidence="1" id="KW-0472">Membrane</keyword>
<protein>
    <recommendedName>
        <fullName evidence="4">Sulphur transport domain-containing protein</fullName>
    </recommendedName>
</protein>
<feature type="transmembrane region" description="Helical" evidence="1">
    <location>
        <begin position="115"/>
        <end position="134"/>
    </location>
</feature>
<dbReference type="STRING" id="1513793.SAMN06296036_10625"/>
<dbReference type="EMBL" id="FWZT01000006">
    <property type="protein sequence ID" value="SMF16263.1"/>
    <property type="molecule type" value="Genomic_DNA"/>
</dbReference>
<keyword evidence="1" id="KW-1133">Transmembrane helix</keyword>
<evidence type="ECO:0008006" key="4">
    <source>
        <dbReference type="Google" id="ProtNLM"/>
    </source>
</evidence>
<feature type="transmembrane region" description="Helical" evidence="1">
    <location>
        <begin position="41"/>
        <end position="60"/>
    </location>
</feature>
<evidence type="ECO:0000313" key="2">
    <source>
        <dbReference type="EMBL" id="SMF16263.1"/>
    </source>
</evidence>
<proteinExistence type="predicted"/>
<sequence length="143" mass="15418">MKLLVGFVSAVLFALGLGVSGMTLPENIIGFLDIFGDWKPALMLVMVGAIIVHTISYRLIMRRDSPVLDSEFYVPTKKDIDSRLIVGSIIFGVGWGLGGFCPGPALVAIPSMGSSVLLFVVSMLVGMALFHYIAKPILGRFEK</sequence>
<feature type="transmembrane region" description="Helical" evidence="1">
    <location>
        <begin position="84"/>
        <end position="109"/>
    </location>
</feature>
<keyword evidence="3" id="KW-1185">Reference proteome</keyword>
<dbReference type="InterPro" id="IPR046513">
    <property type="entry name" value="DUF6691"/>
</dbReference>
<gene>
    <name evidence="2" type="ORF">SAMN06296036_10625</name>
</gene>
<organism evidence="2 3">
    <name type="scientific">Pseudobacteriovorax antillogorgiicola</name>
    <dbReference type="NCBI Taxonomy" id="1513793"/>
    <lineage>
        <taxon>Bacteria</taxon>
        <taxon>Pseudomonadati</taxon>
        <taxon>Bdellovibrionota</taxon>
        <taxon>Oligoflexia</taxon>
        <taxon>Oligoflexales</taxon>
        <taxon>Pseudobacteriovoracaceae</taxon>
        <taxon>Pseudobacteriovorax</taxon>
    </lineage>
</organism>